<name>A0A1G6X3A0_NIADE</name>
<evidence type="ECO:0000313" key="3">
    <source>
        <dbReference type="Proteomes" id="UP000198757"/>
    </source>
</evidence>
<dbReference type="Pfam" id="PF13229">
    <property type="entry name" value="Beta_helix"/>
    <property type="match status" value="1"/>
</dbReference>
<protein>
    <submittedName>
        <fullName evidence="2">Right handed beta helix region</fullName>
    </submittedName>
</protein>
<dbReference type="PANTHER" id="PTHR36453:SF1">
    <property type="entry name" value="RIGHT HANDED BETA HELIX DOMAIN-CONTAINING PROTEIN"/>
    <property type="match status" value="1"/>
</dbReference>
<evidence type="ECO:0000259" key="1">
    <source>
        <dbReference type="Pfam" id="PF13229"/>
    </source>
</evidence>
<dbReference type="InterPro" id="IPR039448">
    <property type="entry name" value="Beta_helix"/>
</dbReference>
<evidence type="ECO:0000313" key="2">
    <source>
        <dbReference type="EMBL" id="SDD72662.1"/>
    </source>
</evidence>
<gene>
    <name evidence="2" type="ORF">SAMN04487894_112121</name>
</gene>
<dbReference type="PANTHER" id="PTHR36453">
    <property type="entry name" value="SECRETED PROTEIN-RELATED"/>
    <property type="match status" value="1"/>
</dbReference>
<reference evidence="3" key="1">
    <citation type="submission" date="2016-10" db="EMBL/GenBank/DDBJ databases">
        <authorList>
            <person name="Varghese N."/>
            <person name="Submissions S."/>
        </authorList>
    </citation>
    <scope>NUCLEOTIDE SEQUENCE [LARGE SCALE GENOMIC DNA]</scope>
    <source>
        <strain evidence="3">DSM 25811 / CCM 8410 / LMG 26954 / E90</strain>
    </source>
</reference>
<organism evidence="2 3">
    <name type="scientific">Niabella drilacis (strain DSM 25811 / CCM 8410 / CCUG 62505 / LMG 26954 / E90)</name>
    <dbReference type="NCBI Taxonomy" id="1285928"/>
    <lineage>
        <taxon>Bacteria</taxon>
        <taxon>Pseudomonadati</taxon>
        <taxon>Bacteroidota</taxon>
        <taxon>Chitinophagia</taxon>
        <taxon>Chitinophagales</taxon>
        <taxon>Chitinophagaceae</taxon>
        <taxon>Niabella</taxon>
    </lineage>
</organism>
<feature type="domain" description="Right handed beta helix" evidence="1">
    <location>
        <begin position="416"/>
        <end position="586"/>
    </location>
</feature>
<proteinExistence type="predicted"/>
<dbReference type="InterPro" id="IPR011050">
    <property type="entry name" value="Pectin_lyase_fold/virulence"/>
</dbReference>
<dbReference type="Proteomes" id="UP000198757">
    <property type="component" value="Unassembled WGS sequence"/>
</dbReference>
<keyword evidence="3" id="KW-1185">Reference proteome</keyword>
<sequence length="736" mass="83040">MLCHKKIYQPISNRSITLRMKIKQMVLCSILFLQVHGYGQDTLYVAVNGSSSGTGTRQAPLGSVAEALLRARTITSEDTVHINVGPGTYLLKEPVHISEKDQHRIVIEGDPDHKPLLSGGISIAGWERTKEGWWRCKVPEVVRYGFRFEQLYVNGVRATRARTPDTGWFFVDSAKESIQHRGTGRVPEYATQVIFTRPANLHTLRKPDPEDPEIVAGFYHKWDYTRKPVVFLDRDSGRLFTGGTGMASWNPLQKGSRFILENYKAALTAPGEWFLGRTGYLYYIPREGEKMETAEAYAPALTQLVTITGTAGHLVKDKIFRNISFAHAADRMPAGGNDPMQAAAEIDAAIRVDWAENIVFENCEVMHTGNYAFWLRRAVKNSTITHSFIYDAGGGGIKIGETGLPAEGTPLTERLLIENNIIRHIGMLFPNAVGIVVFNAANNRILHNVIADSRYTGISLGWMWGYTVTKQYTTYLDAQGRLQYANDKALKNPSVNNEVAYNEIHHIGWGELSDMGAVYTLAESPGTHIHNNVIHDVYAYDYGGWGLYTDEGSSDILLEDNLVYACKSGGFHQHYGRNNTVRNNIFAFGHLQQLDFTRVEPHRSFSFTNNIILMDHGTMFHGPWDKGNILMEENCYWSMNAAAPLFMTQPFSSWRQHKDKGALFADPLFKDPLHGDFSFKSLKTARKIHFRPFDYKKAGVYGSGDWIRKSKMSGDEINAFRGIIREREKSYSAYYR</sequence>
<dbReference type="STRING" id="1285928.SAMN04487894_112121"/>
<dbReference type="AlphaFoldDB" id="A0A1G6X3A0"/>
<dbReference type="EMBL" id="FMZO01000012">
    <property type="protein sequence ID" value="SDD72662.1"/>
    <property type="molecule type" value="Genomic_DNA"/>
</dbReference>
<dbReference type="SUPFAM" id="SSF51126">
    <property type="entry name" value="Pectin lyase-like"/>
    <property type="match status" value="1"/>
</dbReference>
<dbReference type="Gene3D" id="2.160.20.10">
    <property type="entry name" value="Single-stranded right-handed beta-helix, Pectin lyase-like"/>
    <property type="match status" value="2"/>
</dbReference>
<dbReference type="InterPro" id="IPR012334">
    <property type="entry name" value="Pectin_lyas_fold"/>
</dbReference>
<dbReference type="InterPro" id="IPR006626">
    <property type="entry name" value="PbH1"/>
</dbReference>
<accession>A0A1G6X3A0</accession>
<dbReference type="SMART" id="SM00710">
    <property type="entry name" value="PbH1"/>
    <property type="match status" value="8"/>
</dbReference>